<name>A0ABW0F1I8_9HYPH</name>
<keyword evidence="2" id="KW-1185">Reference proteome</keyword>
<accession>A0ABW0F1I8</accession>
<dbReference type="RefSeq" id="WP_158447049.1">
    <property type="nucleotide sequence ID" value="NZ_JAOAOS010000002.1"/>
</dbReference>
<organism evidence="1 2">
    <name type="scientific">Bosea minatitlanensis</name>
    <dbReference type="NCBI Taxonomy" id="128782"/>
    <lineage>
        <taxon>Bacteria</taxon>
        <taxon>Pseudomonadati</taxon>
        <taxon>Pseudomonadota</taxon>
        <taxon>Alphaproteobacteria</taxon>
        <taxon>Hyphomicrobiales</taxon>
        <taxon>Boseaceae</taxon>
        <taxon>Bosea</taxon>
    </lineage>
</organism>
<dbReference type="Proteomes" id="UP001595976">
    <property type="component" value="Unassembled WGS sequence"/>
</dbReference>
<dbReference type="Pfam" id="PF09550">
    <property type="entry name" value="Phage_TAC_6"/>
    <property type="match status" value="1"/>
</dbReference>
<sequence>MSPPAAFPWREAMAFGLGRLGWPPEHFWAATPRELAAALRAWRREAPGGAIERSAFEALMAACPDR</sequence>
<comment type="caution">
    <text evidence="1">The sequence shown here is derived from an EMBL/GenBank/DDBJ whole genome shotgun (WGS) entry which is preliminary data.</text>
</comment>
<evidence type="ECO:0000313" key="1">
    <source>
        <dbReference type="EMBL" id="MFC5292811.1"/>
    </source>
</evidence>
<proteinExistence type="predicted"/>
<protein>
    <submittedName>
        <fullName evidence="1">Phage tail assembly chaperone</fullName>
    </submittedName>
</protein>
<gene>
    <name evidence="1" type="ORF">ACFPK2_07390</name>
</gene>
<evidence type="ECO:0000313" key="2">
    <source>
        <dbReference type="Proteomes" id="UP001595976"/>
    </source>
</evidence>
<dbReference type="EMBL" id="JBHSLI010000002">
    <property type="protein sequence ID" value="MFC5292811.1"/>
    <property type="molecule type" value="Genomic_DNA"/>
</dbReference>
<dbReference type="InterPro" id="IPR019056">
    <property type="entry name" value="Phage_TAC_6"/>
</dbReference>
<reference evidence="2" key="1">
    <citation type="journal article" date="2019" name="Int. J. Syst. Evol. Microbiol.">
        <title>The Global Catalogue of Microorganisms (GCM) 10K type strain sequencing project: providing services to taxonomists for standard genome sequencing and annotation.</title>
        <authorList>
            <consortium name="The Broad Institute Genomics Platform"/>
            <consortium name="The Broad Institute Genome Sequencing Center for Infectious Disease"/>
            <person name="Wu L."/>
            <person name="Ma J."/>
        </authorList>
    </citation>
    <scope>NUCLEOTIDE SEQUENCE [LARGE SCALE GENOMIC DNA]</scope>
    <source>
        <strain evidence="2">CGMCC 1.15643</strain>
    </source>
</reference>